<dbReference type="Proteomes" id="UP000281553">
    <property type="component" value="Unassembled WGS sequence"/>
</dbReference>
<gene>
    <name evidence="2" type="ORF">DILT_LOCUS11389</name>
</gene>
<evidence type="ECO:0000313" key="2">
    <source>
        <dbReference type="EMBL" id="VDN15558.1"/>
    </source>
</evidence>
<keyword evidence="3" id="KW-1185">Reference proteome</keyword>
<keyword evidence="1" id="KW-0472">Membrane</keyword>
<dbReference type="EMBL" id="UYRU01062901">
    <property type="protein sequence ID" value="VDN15558.1"/>
    <property type="molecule type" value="Genomic_DNA"/>
</dbReference>
<protein>
    <submittedName>
        <fullName evidence="2">Uncharacterized protein</fullName>
    </submittedName>
</protein>
<organism evidence="2 3">
    <name type="scientific">Dibothriocephalus latus</name>
    <name type="common">Fish tapeworm</name>
    <name type="synonym">Diphyllobothrium latum</name>
    <dbReference type="NCBI Taxonomy" id="60516"/>
    <lineage>
        <taxon>Eukaryota</taxon>
        <taxon>Metazoa</taxon>
        <taxon>Spiralia</taxon>
        <taxon>Lophotrochozoa</taxon>
        <taxon>Platyhelminthes</taxon>
        <taxon>Cestoda</taxon>
        <taxon>Eucestoda</taxon>
        <taxon>Diphyllobothriidea</taxon>
        <taxon>Diphyllobothriidae</taxon>
        <taxon>Dibothriocephalus</taxon>
    </lineage>
</organism>
<sequence>MEKSVEQLASPARDQPRARQLFVHTLTDLGVSFFAFITALIQILIRFLNAGATVTQNRVTAILLNISLLCVLVAIFIWEPVSRLWRTNT</sequence>
<feature type="transmembrane region" description="Helical" evidence="1">
    <location>
        <begin position="59"/>
        <end position="78"/>
    </location>
</feature>
<name>A0A3P7LZQ0_DIBLA</name>
<keyword evidence="1" id="KW-0812">Transmembrane</keyword>
<accession>A0A3P7LZQ0</accession>
<evidence type="ECO:0000256" key="1">
    <source>
        <dbReference type="SAM" id="Phobius"/>
    </source>
</evidence>
<feature type="transmembrane region" description="Helical" evidence="1">
    <location>
        <begin position="21"/>
        <end position="47"/>
    </location>
</feature>
<dbReference type="AlphaFoldDB" id="A0A3P7LZQ0"/>
<evidence type="ECO:0000313" key="3">
    <source>
        <dbReference type="Proteomes" id="UP000281553"/>
    </source>
</evidence>
<dbReference type="OrthoDB" id="6267854at2759"/>
<reference evidence="2 3" key="1">
    <citation type="submission" date="2018-11" db="EMBL/GenBank/DDBJ databases">
        <authorList>
            <consortium name="Pathogen Informatics"/>
        </authorList>
    </citation>
    <scope>NUCLEOTIDE SEQUENCE [LARGE SCALE GENOMIC DNA]</scope>
</reference>
<proteinExistence type="predicted"/>
<keyword evidence="1" id="KW-1133">Transmembrane helix</keyword>